<name>B1YD12_PYRNV</name>
<dbReference type="EMBL" id="CP001014">
    <property type="protein sequence ID" value="ACB39675.1"/>
    <property type="molecule type" value="Genomic_DNA"/>
</dbReference>
<dbReference type="GO" id="GO:0005525">
    <property type="term" value="F:GTP binding"/>
    <property type="evidence" value="ECO:0007669"/>
    <property type="project" value="InterPro"/>
</dbReference>
<organism evidence="2 3">
    <name type="scientific">Pyrobaculum neutrophilum (strain DSM 2338 / JCM 9278 / NBRC 100436 / V24Sta)</name>
    <name type="common">Thermoproteus neutrophilus</name>
    <dbReference type="NCBI Taxonomy" id="444157"/>
    <lineage>
        <taxon>Archaea</taxon>
        <taxon>Thermoproteota</taxon>
        <taxon>Thermoprotei</taxon>
        <taxon>Thermoproteales</taxon>
        <taxon>Thermoproteaceae</taxon>
        <taxon>Pyrobaculum</taxon>
    </lineage>
</organism>
<dbReference type="Gene3D" id="3.40.50.300">
    <property type="entry name" value="P-loop containing nucleotide triphosphate hydrolases"/>
    <property type="match status" value="1"/>
</dbReference>
<dbReference type="PANTHER" id="PTHR40072:SF1">
    <property type="entry name" value="MOLYBDOPTERIN-GUANINE DINUCLEOTIDE BIOSYNTHESIS ADAPTER PROTEIN"/>
    <property type="match status" value="1"/>
</dbReference>
<dbReference type="eggNOG" id="arCOG00532">
    <property type="taxonomic scope" value="Archaea"/>
</dbReference>
<keyword evidence="3" id="KW-1185">Reference proteome</keyword>
<proteinExistence type="predicted"/>
<dbReference type="RefSeq" id="WP_012350095.1">
    <property type="nucleotide sequence ID" value="NC_010525.1"/>
</dbReference>
<evidence type="ECO:0000313" key="2">
    <source>
        <dbReference type="EMBL" id="ACB39675.1"/>
    </source>
</evidence>
<dbReference type="InterPro" id="IPR052539">
    <property type="entry name" value="MGD_biosynthesis_adapter"/>
</dbReference>
<dbReference type="PANTHER" id="PTHR40072">
    <property type="entry name" value="MOLYBDOPTERIN-GUANINE DINUCLEOTIDE BIOSYNTHESIS ADAPTER PROTEIN-RELATED"/>
    <property type="match status" value="1"/>
</dbReference>
<dbReference type="OrthoDB" id="9014at2157"/>
<dbReference type="AlphaFoldDB" id="B1YD12"/>
<dbReference type="InterPro" id="IPR004435">
    <property type="entry name" value="MobB_dom"/>
</dbReference>
<feature type="domain" description="Molybdopterin-guanine dinucleotide biosynthesis protein B (MobB)" evidence="1">
    <location>
        <begin position="12"/>
        <end position="104"/>
    </location>
</feature>
<dbReference type="Pfam" id="PF03205">
    <property type="entry name" value="MobB"/>
    <property type="match status" value="1"/>
</dbReference>
<evidence type="ECO:0000313" key="3">
    <source>
        <dbReference type="Proteomes" id="UP000001694"/>
    </source>
</evidence>
<protein>
    <submittedName>
        <fullName evidence="2">Molybdopterin-guanine dinucleotide biosynthesis protein B</fullName>
    </submittedName>
</protein>
<dbReference type="SUPFAM" id="SSF52540">
    <property type="entry name" value="P-loop containing nucleoside triphosphate hydrolases"/>
    <property type="match status" value="1"/>
</dbReference>
<sequence>MSLNTAERRPCVIQITGGKDVGKTVLAERLISELKSRGYSVVAVKISHHDPEPPHKDTHRLRRAGADRVLFYNGDIYVLYTREVSCGDVAADYIVVEGLRDVKIGFKIHVGPDPPSDADVVLQTPNEAVKPMCVEQDVCAVLRLISAYRPRR</sequence>
<dbReference type="GO" id="GO:0006777">
    <property type="term" value="P:Mo-molybdopterin cofactor biosynthetic process"/>
    <property type="evidence" value="ECO:0007669"/>
    <property type="project" value="InterPro"/>
</dbReference>
<dbReference type="InterPro" id="IPR027417">
    <property type="entry name" value="P-loop_NTPase"/>
</dbReference>
<reference evidence="2" key="1">
    <citation type="submission" date="2008-03" db="EMBL/GenBank/DDBJ databases">
        <title>Complete sequence of Thermoproteus neutrophilus V24Sta.</title>
        <authorList>
            <consortium name="US DOE Joint Genome Institute"/>
            <person name="Copeland A."/>
            <person name="Lucas S."/>
            <person name="Lapidus A."/>
            <person name="Glavina del Rio T."/>
            <person name="Dalin E."/>
            <person name="Tice H."/>
            <person name="Bruce D."/>
            <person name="Goodwin L."/>
            <person name="Pitluck S."/>
            <person name="Sims D."/>
            <person name="Brettin T."/>
            <person name="Detter J.C."/>
            <person name="Han C."/>
            <person name="Kuske C.R."/>
            <person name="Schmutz J."/>
            <person name="Larimer F."/>
            <person name="Land M."/>
            <person name="Hauser L."/>
            <person name="Kyrpides N."/>
            <person name="Mikhailova N."/>
            <person name="Biddle J.F."/>
            <person name="Zhang Z."/>
            <person name="Fitz-Gibbon S.T."/>
            <person name="Lowe T.M."/>
            <person name="Saltikov C."/>
            <person name="House C.H."/>
            <person name="Richardson P."/>
        </authorList>
    </citation>
    <scope>NUCLEOTIDE SEQUENCE [LARGE SCALE GENOMIC DNA]</scope>
    <source>
        <strain evidence="2">V24Sta</strain>
    </source>
</reference>
<accession>B1YD12</accession>
<gene>
    <name evidence="2" type="ordered locus">Tneu_0736</name>
</gene>
<dbReference type="STRING" id="444157.Tneu_0736"/>
<evidence type="ECO:0000259" key="1">
    <source>
        <dbReference type="Pfam" id="PF03205"/>
    </source>
</evidence>
<dbReference type="GeneID" id="6165133"/>
<dbReference type="KEGG" id="tne:Tneu_0736"/>
<dbReference type="HOGENOM" id="CLU_147802_0_0_2"/>
<dbReference type="Proteomes" id="UP000001694">
    <property type="component" value="Chromosome"/>
</dbReference>